<evidence type="ECO:0000313" key="7">
    <source>
        <dbReference type="Proteomes" id="UP001631949"/>
    </source>
</evidence>
<dbReference type="InterPro" id="IPR036390">
    <property type="entry name" value="WH_DNA-bd_sf"/>
</dbReference>
<evidence type="ECO:0000256" key="4">
    <source>
        <dbReference type="ARBA" id="ARBA00023163"/>
    </source>
</evidence>
<name>A0ABW9GY61_9FIRM</name>
<dbReference type="PROSITE" id="PS50931">
    <property type="entry name" value="HTH_LYSR"/>
    <property type="match status" value="1"/>
</dbReference>
<dbReference type="InterPro" id="IPR036388">
    <property type="entry name" value="WH-like_DNA-bd_sf"/>
</dbReference>
<evidence type="ECO:0000259" key="5">
    <source>
        <dbReference type="PROSITE" id="PS50931"/>
    </source>
</evidence>
<dbReference type="Gene3D" id="3.40.190.290">
    <property type="match status" value="1"/>
</dbReference>
<dbReference type="EMBL" id="JBJUVG010000004">
    <property type="protein sequence ID" value="MFM9413544.1"/>
    <property type="molecule type" value="Genomic_DNA"/>
</dbReference>
<accession>A0ABW9GY61</accession>
<evidence type="ECO:0000313" key="6">
    <source>
        <dbReference type="EMBL" id="MFM9413544.1"/>
    </source>
</evidence>
<dbReference type="SUPFAM" id="SSF53850">
    <property type="entry name" value="Periplasmic binding protein-like II"/>
    <property type="match status" value="1"/>
</dbReference>
<evidence type="ECO:0000256" key="2">
    <source>
        <dbReference type="ARBA" id="ARBA00023015"/>
    </source>
</evidence>
<evidence type="ECO:0000256" key="3">
    <source>
        <dbReference type="ARBA" id="ARBA00023125"/>
    </source>
</evidence>
<keyword evidence="2" id="KW-0805">Transcription regulation</keyword>
<sequence length="296" mass="33609">MYSRKLNIFIEVAKAGSFNKAARILYISPTAVMKQIDQLEDLLDFPLFTRTSQGVALTEAGRSLYQDGLAIMAQTDQAISRARHIANRSPFTIRLGRSFLNNGADFFHLWNRFTQVHPGFSLEIVPFEDDHLRILNTIQQLGKDFDIIFGPCDSEEWLRYVRVLEKGQARLTCAVSKTHPLSRRKVIDLDDLANQKLVMVKAGHSASNDALRAHINKTHPAITILDAEDYYDLDVFNKCNQAEVVLLSLDIWSNIHPSLINIPLNWQGPGVPYGLIYAKQPREEVLQFIDDFSKLV</sequence>
<keyword evidence="3" id="KW-0238">DNA-binding</keyword>
<evidence type="ECO:0000256" key="1">
    <source>
        <dbReference type="ARBA" id="ARBA00009437"/>
    </source>
</evidence>
<keyword evidence="7" id="KW-1185">Reference proteome</keyword>
<feature type="domain" description="HTH lysR-type" evidence="5">
    <location>
        <begin position="1"/>
        <end position="58"/>
    </location>
</feature>
<dbReference type="RefSeq" id="WP_408977163.1">
    <property type="nucleotide sequence ID" value="NZ_JBJUVG010000004.1"/>
</dbReference>
<dbReference type="SUPFAM" id="SSF46785">
    <property type="entry name" value="Winged helix' DNA-binding domain"/>
    <property type="match status" value="1"/>
</dbReference>
<reference evidence="6 7" key="1">
    <citation type="journal article" date="2016" name="Int. J. Syst. Evol. Microbiol.">
        <title>Peptococcus simiae sp. nov., isolated from rhesus macaque faeces and emended description of the genus Peptococcus.</title>
        <authorList>
            <person name="Shkoporov A.N."/>
            <person name="Efimov B.A."/>
            <person name="Kondova I."/>
            <person name="Ouwerling B."/>
            <person name="Chaplin A.V."/>
            <person name="Shcherbakova V.A."/>
            <person name="Langermans J.A.M."/>
        </authorList>
    </citation>
    <scope>NUCLEOTIDE SEQUENCE [LARGE SCALE GENOMIC DNA]</scope>
    <source>
        <strain evidence="6 7">M108</strain>
    </source>
</reference>
<dbReference type="PANTHER" id="PTHR30346:SF0">
    <property type="entry name" value="HCA OPERON TRANSCRIPTIONAL ACTIVATOR HCAR"/>
    <property type="match status" value="1"/>
</dbReference>
<proteinExistence type="inferred from homology"/>
<keyword evidence="4" id="KW-0804">Transcription</keyword>
<protein>
    <submittedName>
        <fullName evidence="6">LysR family transcriptional regulator</fullName>
    </submittedName>
</protein>
<dbReference type="InterPro" id="IPR005119">
    <property type="entry name" value="LysR_subst-bd"/>
</dbReference>
<dbReference type="Gene3D" id="1.10.10.10">
    <property type="entry name" value="Winged helix-like DNA-binding domain superfamily/Winged helix DNA-binding domain"/>
    <property type="match status" value="1"/>
</dbReference>
<comment type="similarity">
    <text evidence="1">Belongs to the LysR transcriptional regulatory family.</text>
</comment>
<dbReference type="Pfam" id="PF03466">
    <property type="entry name" value="LysR_substrate"/>
    <property type="match status" value="1"/>
</dbReference>
<dbReference type="InterPro" id="IPR000847">
    <property type="entry name" value="LysR_HTH_N"/>
</dbReference>
<dbReference type="Pfam" id="PF00126">
    <property type="entry name" value="HTH_1"/>
    <property type="match status" value="1"/>
</dbReference>
<organism evidence="6 7">
    <name type="scientific">Peptococcus simiae</name>
    <dbReference type="NCBI Taxonomy" id="1643805"/>
    <lineage>
        <taxon>Bacteria</taxon>
        <taxon>Bacillati</taxon>
        <taxon>Bacillota</taxon>
        <taxon>Clostridia</taxon>
        <taxon>Eubacteriales</taxon>
        <taxon>Peptococcaceae</taxon>
        <taxon>Peptococcus</taxon>
    </lineage>
</organism>
<dbReference type="PANTHER" id="PTHR30346">
    <property type="entry name" value="TRANSCRIPTIONAL DUAL REGULATOR HCAR-RELATED"/>
    <property type="match status" value="1"/>
</dbReference>
<dbReference type="CDD" id="cd05466">
    <property type="entry name" value="PBP2_LTTR_substrate"/>
    <property type="match status" value="1"/>
</dbReference>
<gene>
    <name evidence="6" type="ORF">ACKQTC_04095</name>
</gene>
<dbReference type="Proteomes" id="UP001631949">
    <property type="component" value="Unassembled WGS sequence"/>
</dbReference>
<comment type="caution">
    <text evidence="6">The sequence shown here is derived from an EMBL/GenBank/DDBJ whole genome shotgun (WGS) entry which is preliminary data.</text>
</comment>